<proteinExistence type="predicted"/>
<evidence type="ECO:0000313" key="2">
    <source>
        <dbReference type="EMBL" id="EED14717.1"/>
    </source>
</evidence>
<dbReference type="RefSeq" id="XP_002484670.1">
    <property type="nucleotide sequence ID" value="XM_002484625.1"/>
</dbReference>
<protein>
    <recommendedName>
        <fullName evidence="4">Carboxylesterase type B domain-containing protein</fullName>
    </recommendedName>
</protein>
<dbReference type="OrthoDB" id="408631at2759"/>
<dbReference type="VEuPathDB" id="FungiDB:TSTA_041920"/>
<dbReference type="STRING" id="441959.B8MJC8"/>
<accession>B8MJC8</accession>
<dbReference type="AlphaFoldDB" id="B8MJC8"/>
<feature type="region of interest" description="Disordered" evidence="1">
    <location>
        <begin position="37"/>
        <end position="61"/>
    </location>
</feature>
<evidence type="ECO:0000256" key="1">
    <source>
        <dbReference type="SAM" id="MobiDB-lite"/>
    </source>
</evidence>
<name>B8MJC8_TALSN</name>
<dbReference type="HOGENOM" id="CLU_1361226_0_0_1"/>
<sequence>MPGTGMQQGEVTYGLHVTSSSKDYIDRVRASLRQIDTTEHRTQESPIEIDSSASKTLGCGGSTSDPDKLLTCMRSKDLQDIRNAIPVSRGIASVTGLFDPTIDNITASAIMLQALLATRNFIPRPLVLGSNNHERGLPPNFRHENVTFTEAQWDYLYIVIYTCPTSYRAAASVSNNVPTWRYRYFGEFPNLLDARMQSRSG</sequence>
<dbReference type="InParanoid" id="B8MJC8"/>
<dbReference type="PhylomeDB" id="B8MJC8"/>
<dbReference type="Gene3D" id="3.40.50.1820">
    <property type="entry name" value="alpha/beta hydrolase"/>
    <property type="match status" value="1"/>
</dbReference>
<dbReference type="Proteomes" id="UP000001745">
    <property type="component" value="Unassembled WGS sequence"/>
</dbReference>
<evidence type="ECO:0008006" key="4">
    <source>
        <dbReference type="Google" id="ProtNLM"/>
    </source>
</evidence>
<dbReference type="InterPro" id="IPR029058">
    <property type="entry name" value="AB_hydrolase_fold"/>
</dbReference>
<dbReference type="SUPFAM" id="SSF53474">
    <property type="entry name" value="alpha/beta-Hydrolases"/>
    <property type="match status" value="1"/>
</dbReference>
<dbReference type="EMBL" id="EQ962657">
    <property type="protein sequence ID" value="EED14717.1"/>
    <property type="molecule type" value="Genomic_DNA"/>
</dbReference>
<gene>
    <name evidence="2" type="ORF">TSTA_041920</name>
</gene>
<dbReference type="GeneID" id="8102969"/>
<keyword evidence="3" id="KW-1185">Reference proteome</keyword>
<organism evidence="2 3">
    <name type="scientific">Talaromyces stipitatus (strain ATCC 10500 / CBS 375.48 / QM 6759 / NRRL 1006)</name>
    <name type="common">Penicillium stipitatum</name>
    <dbReference type="NCBI Taxonomy" id="441959"/>
    <lineage>
        <taxon>Eukaryota</taxon>
        <taxon>Fungi</taxon>
        <taxon>Dikarya</taxon>
        <taxon>Ascomycota</taxon>
        <taxon>Pezizomycotina</taxon>
        <taxon>Eurotiomycetes</taxon>
        <taxon>Eurotiomycetidae</taxon>
        <taxon>Eurotiales</taxon>
        <taxon>Trichocomaceae</taxon>
        <taxon>Talaromyces</taxon>
        <taxon>Talaromyces sect. Talaromyces</taxon>
    </lineage>
</organism>
<reference evidence="3" key="1">
    <citation type="journal article" date="2015" name="Genome Announc.">
        <title>Genome sequence of the AIDS-associated pathogen Penicillium marneffei (ATCC18224) and its near taxonomic relative Talaromyces stipitatus (ATCC10500).</title>
        <authorList>
            <person name="Nierman W.C."/>
            <person name="Fedorova-Abrams N.D."/>
            <person name="Andrianopoulos A."/>
        </authorList>
    </citation>
    <scope>NUCLEOTIDE SEQUENCE [LARGE SCALE GENOMIC DNA]</scope>
    <source>
        <strain evidence="3">ATCC 10500 / CBS 375.48 / QM 6759 / NRRL 1006</strain>
    </source>
</reference>
<evidence type="ECO:0000313" key="3">
    <source>
        <dbReference type="Proteomes" id="UP000001745"/>
    </source>
</evidence>